<organism evidence="2 3">
    <name type="scientific">Anaeramoeba ignava</name>
    <name type="common">Anaerobic marine amoeba</name>
    <dbReference type="NCBI Taxonomy" id="1746090"/>
    <lineage>
        <taxon>Eukaryota</taxon>
        <taxon>Metamonada</taxon>
        <taxon>Anaeramoebidae</taxon>
        <taxon>Anaeramoeba</taxon>
    </lineage>
</organism>
<reference evidence="2" key="1">
    <citation type="submission" date="2022-10" db="EMBL/GenBank/DDBJ databases">
        <title>Novel sulphate-reducing endosymbionts in the free-living metamonad Anaeramoeba.</title>
        <authorList>
            <person name="Jerlstrom-Hultqvist J."/>
            <person name="Cepicka I."/>
            <person name="Gallot-Lavallee L."/>
            <person name="Salas-Leiva D."/>
            <person name="Curtis B.A."/>
            <person name="Zahonova K."/>
            <person name="Pipaliya S."/>
            <person name="Dacks J."/>
            <person name="Roger A.J."/>
        </authorList>
    </citation>
    <scope>NUCLEOTIDE SEQUENCE</scope>
    <source>
        <strain evidence="2">BMAN</strain>
    </source>
</reference>
<sequence length="272" mass="31176">MLSNRLNNSLKNSFIYILPLQQKFKQDCLFKSTIIEKSDLPPNINKTVAAVFVSDQVLDGEVENDLAKPLSQIIGGHGLQMKRIEIVRYIEKDIVDVTKRLSQNYDYIFASVISPKDMSDELYNIHQKNLTTFNNKTQAFSDSPKNSQNEKKPTQTLKSIGNIHFLPGNTIQFHDALVNFIKNIQKGKVLKTQTIYLDLFEEDFCDFLSQTQADYPSVKIGSYPQLNYKEQGFKVAITIEGFDEKEIEKIVQILSNQFQPFVINPNKISKKI</sequence>
<feature type="domain" description="FAD synthase middle" evidence="1">
    <location>
        <begin position="192"/>
        <end position="265"/>
    </location>
</feature>
<dbReference type="Pfam" id="PF24102">
    <property type="entry name" value="FLAD1_M"/>
    <property type="match status" value="1"/>
</dbReference>
<accession>A0A9Q0RCS3</accession>
<dbReference type="PANTHER" id="PTHR13939:SF0">
    <property type="entry name" value="NMN AMIDOHYDROLASE-LIKE PROTEIN YFAY"/>
    <property type="match status" value="1"/>
</dbReference>
<evidence type="ECO:0000259" key="1">
    <source>
        <dbReference type="Pfam" id="PF24102"/>
    </source>
</evidence>
<dbReference type="EMBL" id="JAPDFW010000063">
    <property type="protein sequence ID" value="KAJ5075701.1"/>
    <property type="molecule type" value="Genomic_DNA"/>
</dbReference>
<evidence type="ECO:0000313" key="2">
    <source>
        <dbReference type="EMBL" id="KAJ5075701.1"/>
    </source>
</evidence>
<gene>
    <name evidence="2" type="ORF">M0811_06563</name>
</gene>
<proteinExistence type="predicted"/>
<dbReference type="InterPro" id="IPR036425">
    <property type="entry name" value="MoaB/Mog-like_dom_sf"/>
</dbReference>
<dbReference type="PANTHER" id="PTHR13939">
    <property type="entry name" value="NICOTINAMIDE-NUCLEOTIDE AMIDOHYDROLASE PNCC"/>
    <property type="match status" value="1"/>
</dbReference>
<name>A0A9Q0RCS3_ANAIG</name>
<protein>
    <submittedName>
        <fullName evidence="2">Molybdopterin binding domain protein</fullName>
    </submittedName>
</protein>
<dbReference type="OrthoDB" id="448496at2759"/>
<comment type="caution">
    <text evidence="2">The sequence shown here is derived from an EMBL/GenBank/DDBJ whole genome shotgun (WGS) entry which is preliminary data.</text>
</comment>
<dbReference type="InterPro" id="IPR056596">
    <property type="entry name" value="FLAD1_M"/>
</dbReference>
<dbReference type="InterPro" id="IPR050101">
    <property type="entry name" value="CinA"/>
</dbReference>
<dbReference type="Proteomes" id="UP001149090">
    <property type="component" value="Unassembled WGS sequence"/>
</dbReference>
<keyword evidence="3" id="KW-1185">Reference proteome</keyword>
<evidence type="ECO:0000313" key="3">
    <source>
        <dbReference type="Proteomes" id="UP001149090"/>
    </source>
</evidence>
<dbReference type="Gene3D" id="3.40.980.10">
    <property type="entry name" value="MoaB/Mog-like domain"/>
    <property type="match status" value="1"/>
</dbReference>
<dbReference type="AlphaFoldDB" id="A0A9Q0RCS3"/>